<proteinExistence type="predicted"/>
<accession>A0ABR2EKJ3</accession>
<dbReference type="EMBL" id="JBBPBM010000012">
    <property type="protein sequence ID" value="KAK8562515.1"/>
    <property type="molecule type" value="Genomic_DNA"/>
</dbReference>
<reference evidence="1 2" key="1">
    <citation type="journal article" date="2024" name="G3 (Bethesda)">
        <title>Genome assembly of Hibiscus sabdariffa L. provides insights into metabolisms of medicinal natural products.</title>
        <authorList>
            <person name="Kim T."/>
        </authorList>
    </citation>
    <scope>NUCLEOTIDE SEQUENCE [LARGE SCALE GENOMIC DNA]</scope>
    <source>
        <strain evidence="1">TK-2024</strain>
        <tissue evidence="1">Old leaves</tissue>
    </source>
</reference>
<dbReference type="Proteomes" id="UP001472677">
    <property type="component" value="Unassembled WGS sequence"/>
</dbReference>
<sequence>MTPTVEECTSLKGLFNKDHDDNMGRQGLVVELEESYHDLEVQFNIASSLLDMDGGELDDPLCHVGDWTQNQAKSIEKNRARTKKTTIHILVLTQHVKKLESFFEKPGTKKGH</sequence>
<organism evidence="1 2">
    <name type="scientific">Hibiscus sabdariffa</name>
    <name type="common">roselle</name>
    <dbReference type="NCBI Taxonomy" id="183260"/>
    <lineage>
        <taxon>Eukaryota</taxon>
        <taxon>Viridiplantae</taxon>
        <taxon>Streptophyta</taxon>
        <taxon>Embryophyta</taxon>
        <taxon>Tracheophyta</taxon>
        <taxon>Spermatophyta</taxon>
        <taxon>Magnoliopsida</taxon>
        <taxon>eudicotyledons</taxon>
        <taxon>Gunneridae</taxon>
        <taxon>Pentapetalae</taxon>
        <taxon>rosids</taxon>
        <taxon>malvids</taxon>
        <taxon>Malvales</taxon>
        <taxon>Malvaceae</taxon>
        <taxon>Malvoideae</taxon>
        <taxon>Hibiscus</taxon>
    </lineage>
</organism>
<evidence type="ECO:0000313" key="1">
    <source>
        <dbReference type="EMBL" id="KAK8562515.1"/>
    </source>
</evidence>
<keyword evidence="2" id="KW-1185">Reference proteome</keyword>
<gene>
    <name evidence="1" type="ORF">V6N12_010592</name>
</gene>
<evidence type="ECO:0000313" key="2">
    <source>
        <dbReference type="Proteomes" id="UP001472677"/>
    </source>
</evidence>
<protein>
    <submittedName>
        <fullName evidence="1">Uncharacterized protein</fullName>
    </submittedName>
</protein>
<comment type="caution">
    <text evidence="1">The sequence shown here is derived from an EMBL/GenBank/DDBJ whole genome shotgun (WGS) entry which is preliminary data.</text>
</comment>
<name>A0ABR2EKJ3_9ROSI</name>